<evidence type="ECO:0000313" key="2">
    <source>
        <dbReference type="EMBL" id="CAD2167179.1"/>
    </source>
</evidence>
<dbReference type="GO" id="GO:0033617">
    <property type="term" value="P:mitochondrial respiratory chain complex IV assembly"/>
    <property type="evidence" value="ECO:0007669"/>
    <property type="project" value="InterPro"/>
</dbReference>
<dbReference type="GO" id="GO:0005758">
    <property type="term" value="C:mitochondrial intermembrane space"/>
    <property type="evidence" value="ECO:0007669"/>
    <property type="project" value="InterPro"/>
</dbReference>
<gene>
    <name evidence="2" type="ORF">MENT_LOCUS18457</name>
</gene>
<dbReference type="PANTHER" id="PTHR13639:SF2">
    <property type="entry name" value="CYTOCHROME C OXIDASE ASSEMBLY FACTOR 4 HOMOLOG, MITOCHONDRIAL"/>
    <property type="match status" value="1"/>
</dbReference>
<proteinExistence type="predicted"/>
<dbReference type="OrthoDB" id="5586401at2759"/>
<protein>
    <submittedName>
        <fullName evidence="2">Uncharacterized protein</fullName>
    </submittedName>
</protein>
<evidence type="ECO:0000313" key="3">
    <source>
        <dbReference type="Proteomes" id="UP000580250"/>
    </source>
</evidence>
<name>A0A6V7UZ60_MELEN</name>
<dbReference type="InterPro" id="IPR039870">
    <property type="entry name" value="Coa4-like"/>
</dbReference>
<sequence length="81" mass="9294">MPTQPKNSKTSQNLTTNLAETTNSEEIDLVEKSLRANGCWETHLNLSECVADKRDWRACQSEVKLLQDCMKKANEKRNLKK</sequence>
<dbReference type="PROSITE" id="PS51808">
    <property type="entry name" value="CHCH"/>
    <property type="match status" value="1"/>
</dbReference>
<dbReference type="AlphaFoldDB" id="A0A6V7UZ60"/>
<dbReference type="Proteomes" id="UP000580250">
    <property type="component" value="Unassembled WGS sequence"/>
</dbReference>
<dbReference type="PANTHER" id="PTHR13639">
    <property type="entry name" value="CYTOCHROME C OXIDASE ASSEMBLY FACTOR 4 HOMOLOG, MITOCHONDRIAL"/>
    <property type="match status" value="1"/>
</dbReference>
<dbReference type="EMBL" id="CAJEWN010000125">
    <property type="protein sequence ID" value="CAD2167179.1"/>
    <property type="molecule type" value="Genomic_DNA"/>
</dbReference>
<organism evidence="2 3">
    <name type="scientific">Meloidogyne enterolobii</name>
    <name type="common">Root-knot nematode worm</name>
    <name type="synonym">Meloidogyne mayaguensis</name>
    <dbReference type="NCBI Taxonomy" id="390850"/>
    <lineage>
        <taxon>Eukaryota</taxon>
        <taxon>Metazoa</taxon>
        <taxon>Ecdysozoa</taxon>
        <taxon>Nematoda</taxon>
        <taxon>Chromadorea</taxon>
        <taxon>Rhabditida</taxon>
        <taxon>Tylenchina</taxon>
        <taxon>Tylenchomorpha</taxon>
        <taxon>Tylenchoidea</taxon>
        <taxon>Meloidogynidae</taxon>
        <taxon>Meloidogyninae</taxon>
        <taxon>Meloidogyne</taxon>
    </lineage>
</organism>
<evidence type="ECO:0000256" key="1">
    <source>
        <dbReference type="SAM" id="MobiDB-lite"/>
    </source>
</evidence>
<accession>A0A6V7UZ60</accession>
<feature type="region of interest" description="Disordered" evidence="1">
    <location>
        <begin position="1"/>
        <end position="22"/>
    </location>
</feature>
<reference evidence="2 3" key="1">
    <citation type="submission" date="2020-08" db="EMBL/GenBank/DDBJ databases">
        <authorList>
            <person name="Koutsovoulos G."/>
            <person name="Danchin GJ E."/>
        </authorList>
    </citation>
    <scope>NUCLEOTIDE SEQUENCE [LARGE SCALE GENOMIC DNA]</scope>
</reference>
<comment type="caution">
    <text evidence="2">The sequence shown here is derived from an EMBL/GenBank/DDBJ whole genome shotgun (WGS) entry which is preliminary data.</text>
</comment>